<accession>A0A948TFQ8</accession>
<comment type="caution">
    <text evidence="3">The sequence shown here is derived from an EMBL/GenBank/DDBJ whole genome shotgun (WGS) entry which is preliminary data.</text>
</comment>
<dbReference type="EMBL" id="JAHLFE010000073">
    <property type="protein sequence ID" value="MBU3844006.1"/>
    <property type="molecule type" value="Genomic_DNA"/>
</dbReference>
<dbReference type="Proteomes" id="UP000733611">
    <property type="component" value="Unassembled WGS sequence"/>
</dbReference>
<reference evidence="3" key="2">
    <citation type="submission" date="2021-04" db="EMBL/GenBank/DDBJ databases">
        <authorList>
            <person name="Gilroy R."/>
        </authorList>
    </citation>
    <scope>NUCLEOTIDE SEQUENCE</scope>
    <source>
        <strain evidence="3">378</strain>
    </source>
</reference>
<evidence type="ECO:0000313" key="4">
    <source>
        <dbReference type="Proteomes" id="UP000733611"/>
    </source>
</evidence>
<dbReference type="InterPro" id="IPR054283">
    <property type="entry name" value="DUF7017"/>
</dbReference>
<organism evidence="3 4">
    <name type="scientific">Candidatus Anaerobiospirillum pullicola</name>
    <dbReference type="NCBI Taxonomy" id="2838451"/>
    <lineage>
        <taxon>Bacteria</taxon>
        <taxon>Pseudomonadati</taxon>
        <taxon>Pseudomonadota</taxon>
        <taxon>Gammaproteobacteria</taxon>
        <taxon>Aeromonadales</taxon>
        <taxon>Succinivibrionaceae</taxon>
        <taxon>Anaerobiospirillum</taxon>
    </lineage>
</organism>
<reference evidence="3" key="1">
    <citation type="journal article" date="2021" name="PeerJ">
        <title>Extensive microbial diversity within the chicken gut microbiome revealed by metagenomics and culture.</title>
        <authorList>
            <person name="Gilroy R."/>
            <person name="Ravi A."/>
            <person name="Getino M."/>
            <person name="Pursley I."/>
            <person name="Horton D.L."/>
            <person name="Alikhan N.F."/>
            <person name="Baker D."/>
            <person name="Gharbi K."/>
            <person name="Hall N."/>
            <person name="Watson M."/>
            <person name="Adriaenssens E.M."/>
            <person name="Foster-Nyarko E."/>
            <person name="Jarju S."/>
            <person name="Secka A."/>
            <person name="Antonio M."/>
            <person name="Oren A."/>
            <person name="Chaudhuri R.R."/>
            <person name="La Ragione R."/>
            <person name="Hildebrand F."/>
            <person name="Pallen M.J."/>
        </authorList>
    </citation>
    <scope>NUCLEOTIDE SEQUENCE</scope>
    <source>
        <strain evidence="3">378</strain>
    </source>
</reference>
<sequence>MAYYSDSANATAPSSYGTADDSTPSSKQVFALRKEGKLKEAWDMACQLVSQPQIEDWDLRAFGYCLIDLHKQESVAAQCGLTPYDLARMAQELMARMPQLFASDAQGQSNNTEPDGPDAYFVKRISSLARSDPNAPEAPTSQQVFALRKAGKLQEAWAMAWQLMQQPQINDWDYRAFGYCLIDLNKQANVAAQLGFTLYDLASMARELRERMPQLFADSDTIPAHTSTTSQEQPDPDVAFVRSINRIVNAARANSAALTAAAQADKDKDYAAAVQHYLTAQSLDVLTAQEELSFAWALYHHTKQLLTQEKRNFVPITNNLCYYLSLQHIAKPSVVNSCMLNLADQITDERFHYAEFLQAFNPQTLAPEDLQPSRGKTPDQNGRIPIYEALWQRVLRHMSKNTLQRLDTRERPNEATLEFVVQLCHEANLATMRQIEAGSINLNAPEHKNKIWLLLYEAKLHQHLDDNEHGRDLALTLLRRKSSEYWAWQLMGRLELDHDKDTALTCLCKAQTLNHPFSPKHHMDLATLLKDMGQEQWAASELYFLEQVCTSTGLDLPAEGKQQLQQAWVASYKDQQLSDSELQQRYQQHAAAANDLLYAQLPWQAAIVGDTFTVQHGETTKKRTNYYLTTGAFPSFAVLSCKAPAAKFKGMAPGTSIEVKITPEKPDLKSQVTLLEVRASKEERWAHLPLQTAVCTYVNHERKLYKCLLPHDRVVNLNFATAPYKLEAGDEIALGIGISAPKEGTLQPRLTVIYAAKPTEPASSSIKKTVTTTVWTVLPDGIAFTEDDIFIPAALSNAQNLKEEQELEVVAVRSYNKKKNKWGWSALKVTPL</sequence>
<evidence type="ECO:0000256" key="1">
    <source>
        <dbReference type="SAM" id="MobiDB-lite"/>
    </source>
</evidence>
<proteinExistence type="predicted"/>
<protein>
    <recommendedName>
        <fullName evidence="2">TOTE conflict systems S1/CSD-like domain-containing protein</fullName>
    </recommendedName>
</protein>
<dbReference type="AlphaFoldDB" id="A0A948TFQ8"/>
<evidence type="ECO:0000259" key="2">
    <source>
        <dbReference type="Pfam" id="PF22707"/>
    </source>
</evidence>
<dbReference type="InterPro" id="IPR054427">
    <property type="entry name" value="S1CSD-TOTE-2"/>
</dbReference>
<feature type="region of interest" description="Disordered" evidence="1">
    <location>
        <begin position="1"/>
        <end position="28"/>
    </location>
</feature>
<gene>
    <name evidence="3" type="ORF">H9847_03930</name>
</gene>
<feature type="domain" description="TOTE conflict systems S1/CSD-like" evidence="2">
    <location>
        <begin position="779"/>
        <end position="829"/>
    </location>
</feature>
<evidence type="ECO:0000313" key="3">
    <source>
        <dbReference type="EMBL" id="MBU3844006.1"/>
    </source>
</evidence>
<dbReference type="Pfam" id="PF22860">
    <property type="entry name" value="DUF7017"/>
    <property type="match status" value="1"/>
</dbReference>
<name>A0A948TFQ8_9GAMM</name>
<dbReference type="Pfam" id="PF22707">
    <property type="entry name" value="S1CSD-TOTE-2"/>
    <property type="match status" value="1"/>
</dbReference>